<dbReference type="InterPro" id="IPR015424">
    <property type="entry name" value="PyrdxlP-dep_Trfase"/>
</dbReference>
<dbReference type="GO" id="GO:0004123">
    <property type="term" value="F:cystathionine gamma-lyase activity"/>
    <property type="evidence" value="ECO:0007669"/>
    <property type="project" value="TreeGrafter"/>
</dbReference>
<dbReference type="PANTHER" id="PTHR11808">
    <property type="entry name" value="TRANS-SULFURATION ENZYME FAMILY MEMBER"/>
    <property type="match status" value="1"/>
</dbReference>
<dbReference type="GO" id="GO:0003962">
    <property type="term" value="F:cystathionine gamma-synthase activity"/>
    <property type="evidence" value="ECO:0007669"/>
    <property type="project" value="UniProtKB-EC"/>
</dbReference>
<gene>
    <name evidence="5" type="ORF">KR76_18420</name>
</gene>
<dbReference type="PANTHER" id="PTHR11808:SF15">
    <property type="entry name" value="CYSTATHIONINE GAMMA-LYASE"/>
    <property type="match status" value="1"/>
</dbReference>
<dbReference type="HOGENOM" id="CLU_1702438_0_0_11"/>
<dbReference type="GO" id="GO:0019346">
    <property type="term" value="P:transsulfuration"/>
    <property type="evidence" value="ECO:0007669"/>
    <property type="project" value="InterPro"/>
</dbReference>
<evidence type="ECO:0000256" key="4">
    <source>
        <dbReference type="RuleBase" id="RU362118"/>
    </source>
</evidence>
<dbReference type="Proteomes" id="UP000030300">
    <property type="component" value="Chromosome"/>
</dbReference>
<dbReference type="Pfam" id="PF01053">
    <property type="entry name" value="Cys_Met_Meta_PP"/>
    <property type="match status" value="1"/>
</dbReference>
<name>A0A0A1DLM2_NOCSI</name>
<comment type="cofactor">
    <cofactor evidence="1 4">
        <name>pyridoxal 5'-phosphate</name>
        <dbReference type="ChEBI" id="CHEBI:597326"/>
    </cofactor>
</comment>
<evidence type="ECO:0000313" key="5">
    <source>
        <dbReference type="EMBL" id="AIY18254.2"/>
    </source>
</evidence>
<keyword evidence="5" id="KW-0808">Transferase</keyword>
<dbReference type="eggNOG" id="COG0626">
    <property type="taxonomic scope" value="Bacteria"/>
</dbReference>
<dbReference type="InterPro" id="IPR015422">
    <property type="entry name" value="PyrdxlP-dep_Trfase_small"/>
</dbReference>
<dbReference type="GO" id="GO:0019343">
    <property type="term" value="P:cysteine biosynthetic process via cystathionine"/>
    <property type="evidence" value="ECO:0007669"/>
    <property type="project" value="TreeGrafter"/>
</dbReference>
<dbReference type="EMBL" id="CP009896">
    <property type="protein sequence ID" value="AIY18254.2"/>
    <property type="molecule type" value="Genomic_DNA"/>
</dbReference>
<sequence length="154" mass="16572">MGALVVADDEVHDALKARRGLAGSTPGPFETWLALRGLRTLHVRLERAAANAAELARRLADHPAVAEVRYPGFGAIVAPVLAGGADAGDFLVRATSLWVHATSLGGVESTFERRRRWKLEAATIPEGLVRMSVGIEDVDDLWDDLVQALDRINA</sequence>
<evidence type="ECO:0000256" key="1">
    <source>
        <dbReference type="ARBA" id="ARBA00001933"/>
    </source>
</evidence>
<dbReference type="KEGG" id="psim:KR76_18420"/>
<organism evidence="5 6">
    <name type="scientific">Nocardioides simplex</name>
    <name type="common">Arthrobacter simplex</name>
    <dbReference type="NCBI Taxonomy" id="2045"/>
    <lineage>
        <taxon>Bacteria</taxon>
        <taxon>Bacillati</taxon>
        <taxon>Actinomycetota</taxon>
        <taxon>Actinomycetes</taxon>
        <taxon>Propionibacteriales</taxon>
        <taxon>Nocardioidaceae</taxon>
        <taxon>Pimelobacter</taxon>
    </lineage>
</organism>
<dbReference type="GO" id="GO:0030170">
    <property type="term" value="F:pyridoxal phosphate binding"/>
    <property type="evidence" value="ECO:0007669"/>
    <property type="project" value="InterPro"/>
</dbReference>
<dbReference type="STRING" id="2045.KR76_18420"/>
<keyword evidence="3 4" id="KW-0663">Pyridoxal phosphate</keyword>
<comment type="similarity">
    <text evidence="2 4">Belongs to the trans-sulfuration enzymes family.</text>
</comment>
<dbReference type="AlphaFoldDB" id="A0A0A1DLM2"/>
<dbReference type="SUPFAM" id="SSF53383">
    <property type="entry name" value="PLP-dependent transferases"/>
    <property type="match status" value="1"/>
</dbReference>
<proteinExistence type="inferred from homology"/>
<dbReference type="Gene3D" id="3.90.1150.10">
    <property type="entry name" value="Aspartate Aminotransferase, domain 1"/>
    <property type="match status" value="2"/>
</dbReference>
<dbReference type="InterPro" id="IPR015421">
    <property type="entry name" value="PyrdxlP-dep_Trfase_major"/>
</dbReference>
<dbReference type="InterPro" id="IPR000277">
    <property type="entry name" value="Cys/Met-Metab_PyrdxlP-dep_enz"/>
</dbReference>
<dbReference type="GO" id="GO:0005737">
    <property type="term" value="C:cytoplasm"/>
    <property type="evidence" value="ECO:0007669"/>
    <property type="project" value="TreeGrafter"/>
</dbReference>
<dbReference type="EC" id="2.5.1.48" evidence="5"/>
<keyword evidence="6" id="KW-1185">Reference proteome</keyword>
<evidence type="ECO:0000256" key="3">
    <source>
        <dbReference type="ARBA" id="ARBA00022898"/>
    </source>
</evidence>
<evidence type="ECO:0000313" key="6">
    <source>
        <dbReference type="Proteomes" id="UP000030300"/>
    </source>
</evidence>
<accession>A0A0A1DLM2</accession>
<reference evidence="5 6" key="1">
    <citation type="journal article" date="2015" name="Genome Announc.">
        <title>Complete Genome Sequence of Steroid-Transforming Nocardioides simplex VKM Ac-2033D.</title>
        <authorList>
            <person name="Shtratnikova V.Y."/>
            <person name="Schelkunov M.I."/>
            <person name="Pekov Y.A."/>
            <person name="Fokina V.V."/>
            <person name="Logacheva M.D."/>
            <person name="Sokolov S.L."/>
            <person name="Bragin E.Y."/>
            <person name="Ashapkin V.V."/>
            <person name="Donova M.V."/>
        </authorList>
    </citation>
    <scope>NUCLEOTIDE SEQUENCE [LARGE SCALE GENOMIC DNA]</scope>
    <source>
        <strain evidence="5 6">VKM Ac-2033D</strain>
    </source>
</reference>
<protein>
    <submittedName>
        <fullName evidence="5">Cystathionine gamma-synthase</fullName>
        <ecNumber evidence="5">2.5.1.48</ecNumber>
    </submittedName>
</protein>
<dbReference type="Gene3D" id="3.40.640.10">
    <property type="entry name" value="Type I PLP-dependent aspartate aminotransferase-like (Major domain)"/>
    <property type="match status" value="1"/>
</dbReference>
<evidence type="ECO:0000256" key="2">
    <source>
        <dbReference type="ARBA" id="ARBA00009077"/>
    </source>
</evidence>